<dbReference type="RefSeq" id="YP_009937427.1">
    <property type="nucleotide sequence ID" value="NC_050892.1"/>
</dbReference>
<keyword evidence="2" id="KW-0496">Mitochondrion</keyword>
<gene>
    <name evidence="2" type="primary">atp8</name>
</gene>
<keyword evidence="1" id="KW-0472">Membrane</keyword>
<evidence type="ECO:0000313" key="2">
    <source>
        <dbReference type="EMBL" id="QNT26937.1"/>
    </source>
</evidence>
<proteinExistence type="predicted"/>
<organism evidence="2">
    <name type="scientific">Trigonopterus kotamobagensis</name>
    <dbReference type="NCBI Taxonomy" id="2583401"/>
    <lineage>
        <taxon>Eukaryota</taxon>
        <taxon>Metazoa</taxon>
        <taxon>Ecdysozoa</taxon>
        <taxon>Arthropoda</taxon>
        <taxon>Hexapoda</taxon>
        <taxon>Insecta</taxon>
        <taxon>Pterygota</taxon>
        <taxon>Neoptera</taxon>
        <taxon>Endopterygota</taxon>
        <taxon>Coleoptera</taxon>
        <taxon>Polyphaga</taxon>
        <taxon>Cucujiformia</taxon>
        <taxon>Curculionidae</taxon>
        <taxon>Cryptorhynchinae</taxon>
        <taxon>Trigonopterus</taxon>
    </lineage>
</organism>
<dbReference type="GeneID" id="59435238"/>
<geneLocation type="mitochondrion" evidence="2"/>
<reference evidence="2" key="1">
    <citation type="submission" date="2020-06" db="EMBL/GenBank/DDBJ databases">
        <title>Mitochondrial genomes of twelve species of hyperdiverse Trigonopterus weevils.</title>
        <authorList>
            <person name="Narakusumo R.P."/>
            <person name="Pons J."/>
            <person name="Riedel A."/>
        </authorList>
    </citation>
    <scope>NUCLEOTIDE SEQUENCE</scope>
</reference>
<dbReference type="EMBL" id="MT653609">
    <property type="protein sequence ID" value="QNT26937.1"/>
    <property type="molecule type" value="Genomic_DNA"/>
</dbReference>
<protein>
    <submittedName>
        <fullName evidence="2">ATP synthase F0 subunit 8</fullName>
    </submittedName>
</protein>
<evidence type="ECO:0000256" key="1">
    <source>
        <dbReference type="SAM" id="Phobius"/>
    </source>
</evidence>
<name>A0A7H1KI21_9CUCU</name>
<dbReference type="AlphaFoldDB" id="A0A7H1KI21"/>
<accession>A0A7H1KI21</accession>
<feature type="transmembrane region" description="Helical" evidence="1">
    <location>
        <begin position="12"/>
        <end position="33"/>
    </location>
</feature>
<sequence length="50" mass="6153">MPQMAPMNWTLMYMTIIFLFFALTVQNFFLIFYKTQSYPLTTARKTNYWK</sequence>
<keyword evidence="1" id="KW-0812">Transmembrane</keyword>
<keyword evidence="1" id="KW-1133">Transmembrane helix</keyword>